<keyword evidence="4 8" id="KW-0799">Topoisomerase</keyword>
<dbReference type="GO" id="GO:0031422">
    <property type="term" value="C:RecQ family helicase-topoisomerase III complex"/>
    <property type="evidence" value="ECO:0007669"/>
    <property type="project" value="TreeGrafter"/>
</dbReference>
<dbReference type="InterPro" id="IPR034144">
    <property type="entry name" value="TOPRIM_TopoIII"/>
</dbReference>
<evidence type="ECO:0000313" key="11">
    <source>
        <dbReference type="EMBL" id="RWS28419.1"/>
    </source>
</evidence>
<evidence type="ECO:0000259" key="9">
    <source>
        <dbReference type="PROSITE" id="PS50880"/>
    </source>
</evidence>
<dbReference type="FunFam" id="3.40.50.140:FF:000003">
    <property type="entry name" value="DNA topoisomerase"/>
    <property type="match status" value="1"/>
</dbReference>
<dbReference type="CDD" id="cd03362">
    <property type="entry name" value="TOPRIM_TopoIA_TopoIII"/>
    <property type="match status" value="1"/>
</dbReference>
<evidence type="ECO:0000256" key="6">
    <source>
        <dbReference type="ARBA" id="ARBA00023235"/>
    </source>
</evidence>
<dbReference type="InterPro" id="IPR013826">
    <property type="entry name" value="Topo_IA_cen_sub3"/>
</dbReference>
<dbReference type="PROSITE" id="PS00396">
    <property type="entry name" value="TOPO_IA_1"/>
    <property type="match status" value="1"/>
</dbReference>
<dbReference type="PANTHER" id="PTHR11390">
    <property type="entry name" value="PROKARYOTIC DNA TOPOISOMERASE"/>
    <property type="match status" value="1"/>
</dbReference>
<comment type="similarity">
    <text evidence="2 8">Belongs to the type IA topoisomerase family.</text>
</comment>
<dbReference type="CDD" id="cd00186">
    <property type="entry name" value="TOP1Ac"/>
    <property type="match status" value="1"/>
</dbReference>
<feature type="domain" description="Toprim" evidence="9">
    <location>
        <begin position="42"/>
        <end position="187"/>
    </location>
</feature>
<dbReference type="SMART" id="SM00437">
    <property type="entry name" value="TOP1Ac"/>
    <property type="match status" value="1"/>
</dbReference>
<dbReference type="SMART" id="SM00493">
    <property type="entry name" value="TOPRIM"/>
    <property type="match status" value="1"/>
</dbReference>
<dbReference type="STRING" id="299467.A0A443SLN3"/>
<dbReference type="GO" id="GO:0006265">
    <property type="term" value="P:DNA topological change"/>
    <property type="evidence" value="ECO:0007669"/>
    <property type="project" value="InterPro"/>
</dbReference>
<dbReference type="VEuPathDB" id="VectorBase:LDEU003621"/>
<dbReference type="GO" id="GO:0006281">
    <property type="term" value="P:DNA repair"/>
    <property type="evidence" value="ECO:0007669"/>
    <property type="project" value="TreeGrafter"/>
</dbReference>
<gene>
    <name evidence="11" type="ORF">B4U80_07018</name>
</gene>
<evidence type="ECO:0000256" key="3">
    <source>
        <dbReference type="ARBA" id="ARBA00012891"/>
    </source>
</evidence>
<proteinExistence type="inferred from homology"/>
<dbReference type="Proteomes" id="UP000288716">
    <property type="component" value="Unassembled WGS sequence"/>
</dbReference>
<dbReference type="InterPro" id="IPR013825">
    <property type="entry name" value="Topo_IA_cen_sub2"/>
</dbReference>
<keyword evidence="6 8" id="KW-0413">Isomerase</keyword>
<dbReference type="SUPFAM" id="SSF56712">
    <property type="entry name" value="Prokaryotic type I DNA topoisomerase"/>
    <property type="match status" value="1"/>
</dbReference>
<comment type="function">
    <text evidence="7">Releases the supercoiling and torsional tension of DNA introduced during the DNA replication and transcription by transiently cleaving and rejoining one strand of the DNA duplex. Introduces a single-strand break via transesterification at a target site in duplex DNA. The scissile phosphodiester is attacked by the catalytic tyrosine of the enzyme, resulting in the formation of a DNA-(5'-phosphotyrosyl)-enzyme intermediate and the expulsion of a 3'-OH DNA strand. The free DNA strand than undergoes passage around the unbroken strand thus removing DNA supercoils. Finally, in the religation step, the DNA 3'-OH attacks the covalent intermediate to expel the active-site tyrosine and restore the DNA phosphodiester backbone. Weakly relaxes negative supercoils and displays a distinct preference for binding single-stranded DNA.</text>
</comment>
<dbReference type="GO" id="GO:0005634">
    <property type="term" value="C:nucleus"/>
    <property type="evidence" value="ECO:0007669"/>
    <property type="project" value="TreeGrafter"/>
</dbReference>
<dbReference type="InterPro" id="IPR000380">
    <property type="entry name" value="Topo_IA"/>
</dbReference>
<evidence type="ECO:0000256" key="4">
    <source>
        <dbReference type="ARBA" id="ARBA00023029"/>
    </source>
</evidence>
<comment type="catalytic activity">
    <reaction evidence="1 8">
        <text>ATP-independent breakage of single-stranded DNA, followed by passage and rejoining.</text>
        <dbReference type="EC" id="5.6.2.1"/>
    </reaction>
</comment>
<dbReference type="GO" id="GO:0003917">
    <property type="term" value="F:DNA topoisomerase type I (single strand cut, ATP-independent) activity"/>
    <property type="evidence" value="ECO:0007669"/>
    <property type="project" value="UniProtKB-EC"/>
</dbReference>
<dbReference type="Gene3D" id="1.10.460.10">
    <property type="entry name" value="Topoisomerase I, domain 2"/>
    <property type="match status" value="1"/>
</dbReference>
<dbReference type="PANTHER" id="PTHR11390:SF21">
    <property type="entry name" value="DNA TOPOISOMERASE 3-ALPHA"/>
    <property type="match status" value="1"/>
</dbReference>
<comment type="caution">
    <text evidence="11">The sequence shown here is derived from an EMBL/GenBank/DDBJ whole genome shotgun (WGS) entry which is preliminary data.</text>
</comment>
<dbReference type="EMBL" id="NCKV01001390">
    <property type="protein sequence ID" value="RWS28419.1"/>
    <property type="molecule type" value="Genomic_DNA"/>
</dbReference>
<dbReference type="InterPro" id="IPR006171">
    <property type="entry name" value="TOPRIM_dom"/>
</dbReference>
<comment type="function">
    <text evidence="8">Introduces a single-strand break via transesterification at a target site in duplex DNA. Releases the supercoiling and torsional tension of DNA introduced during the DNA replication and transcription by transiently cleaving and rejoining one strand of the DNA duplex. The scissile phosphodiester is attacked by the catalytic tyrosine of the enzyme, resulting in the formation of a DNA-(5'-phosphotyrosyl)-enzyme intermediate and the expulsion of a 3'-OH DNA strand.</text>
</comment>
<dbReference type="PROSITE" id="PS52039">
    <property type="entry name" value="TOPO_IA_2"/>
    <property type="match status" value="1"/>
</dbReference>
<dbReference type="Gene3D" id="2.70.20.10">
    <property type="entry name" value="Topoisomerase I, domain 3"/>
    <property type="match status" value="1"/>
</dbReference>
<dbReference type="InterPro" id="IPR003602">
    <property type="entry name" value="Topo_IA_DNA-bd_dom"/>
</dbReference>
<evidence type="ECO:0000256" key="1">
    <source>
        <dbReference type="ARBA" id="ARBA00000213"/>
    </source>
</evidence>
<evidence type="ECO:0000313" key="12">
    <source>
        <dbReference type="Proteomes" id="UP000288716"/>
    </source>
</evidence>
<dbReference type="InterPro" id="IPR013824">
    <property type="entry name" value="Topo_IA_cen_sub1"/>
</dbReference>
<dbReference type="InterPro" id="IPR013497">
    <property type="entry name" value="Topo_IA_cen"/>
</dbReference>
<dbReference type="SMART" id="SM00436">
    <property type="entry name" value="TOP1Bc"/>
    <property type="match status" value="1"/>
</dbReference>
<dbReference type="Pfam" id="PF01751">
    <property type="entry name" value="Toprim"/>
    <property type="match status" value="1"/>
</dbReference>
<dbReference type="InterPro" id="IPR023406">
    <property type="entry name" value="Topo_IA_AS"/>
</dbReference>
<evidence type="ECO:0000256" key="8">
    <source>
        <dbReference type="RuleBase" id="RU362092"/>
    </source>
</evidence>
<dbReference type="InterPro" id="IPR003601">
    <property type="entry name" value="Topo_IA_2"/>
</dbReference>
<sequence length="660" mass="75727">MHFNCVAAKVFKAANCCPNVLFSRIFALVNVESRRRYAEMRRILCVAEKNDAAKNIANILSKGTSRKREGLSKFNKIYEFDFNSNVFGSCKMVMTSVSGHLANLDFSPDFRKWHSCSPVDLFAAPIVTKYEESSENIKKTLEREARNCSALIIWTDCDREGESIGFQIIKVCKAINRTMDVFRAKFSEITSTSIFRAVNHLERPDKRLAEAVDVRRELDLRIGAAFTRYQTLQLQQNVLKAAKILLSYGSCQFPTLGFVVERFKEIEDFVPQKFWYLIVKDKRDGIDVDFKWERVRNFDEDIVLAIYCKMLQTPPEAVVTSVTTKPKSKWRPQPMDTVQLEKIASKKLKIDAKRTMQIAEKLYQQGFISYPRTETNIFPPDLNLRHYVELQLNSYQWGDFASRLLNSTLNPRNGKKTDNAHPPIHPTKYADNLNGDEAKIYELITRHFLACLSKDAVGSETTIKIEINEEVFTLNGLVVLERNYLDVYPYEKWSGKEIPRYNLHDKFMPKEILMNDGTTTAPPLLTEADLISLMEKHGIGTDATHAEHIETIKSRKYVGETPDRKFVPGRLGIGLIEGYSSMQLSEDLSKPHLRANLEKQLQEICNGSLNPGDVLRNQLNSYKQLFINAKDKYHILENKIKTYCEGQSPEDISNIPPKRN</sequence>
<reference evidence="11 12" key="1">
    <citation type="journal article" date="2018" name="Gigascience">
        <title>Genomes of trombidid mites reveal novel predicted allergens and laterally-transferred genes associated with secondary metabolism.</title>
        <authorList>
            <person name="Dong X."/>
            <person name="Chaisiri K."/>
            <person name="Xia D."/>
            <person name="Armstrong S.D."/>
            <person name="Fang Y."/>
            <person name="Donnelly M.J."/>
            <person name="Kadowaki T."/>
            <person name="McGarry J.W."/>
            <person name="Darby A.C."/>
            <person name="Makepeace B.L."/>
        </authorList>
    </citation>
    <scope>NUCLEOTIDE SEQUENCE [LARGE SCALE GENOMIC DNA]</scope>
    <source>
        <strain evidence="11">UoL-UT</strain>
    </source>
</reference>
<evidence type="ECO:0000259" key="10">
    <source>
        <dbReference type="PROSITE" id="PS52039"/>
    </source>
</evidence>
<evidence type="ECO:0000256" key="5">
    <source>
        <dbReference type="ARBA" id="ARBA00023125"/>
    </source>
</evidence>
<accession>A0A443SLN3</accession>
<dbReference type="FunFam" id="1.10.290.10:FF:000001">
    <property type="entry name" value="DNA topoisomerase"/>
    <property type="match status" value="1"/>
</dbReference>
<organism evidence="11 12">
    <name type="scientific">Leptotrombidium deliense</name>
    <dbReference type="NCBI Taxonomy" id="299467"/>
    <lineage>
        <taxon>Eukaryota</taxon>
        <taxon>Metazoa</taxon>
        <taxon>Ecdysozoa</taxon>
        <taxon>Arthropoda</taxon>
        <taxon>Chelicerata</taxon>
        <taxon>Arachnida</taxon>
        <taxon>Acari</taxon>
        <taxon>Acariformes</taxon>
        <taxon>Trombidiformes</taxon>
        <taxon>Prostigmata</taxon>
        <taxon>Anystina</taxon>
        <taxon>Parasitengona</taxon>
        <taxon>Trombiculoidea</taxon>
        <taxon>Trombiculidae</taxon>
        <taxon>Leptotrombidium</taxon>
    </lineage>
</organism>
<dbReference type="GO" id="GO:0003677">
    <property type="term" value="F:DNA binding"/>
    <property type="evidence" value="ECO:0007669"/>
    <property type="project" value="UniProtKB-KW"/>
</dbReference>
<dbReference type="PROSITE" id="PS50880">
    <property type="entry name" value="TOPRIM"/>
    <property type="match status" value="1"/>
</dbReference>
<feature type="domain" description="Topo IA-type catalytic" evidence="10">
    <location>
        <begin position="205"/>
        <end position="626"/>
    </location>
</feature>
<dbReference type="Pfam" id="PF01131">
    <property type="entry name" value="Topoisom_bac"/>
    <property type="match status" value="1"/>
</dbReference>
<dbReference type="OrthoDB" id="430051at2759"/>
<dbReference type="PRINTS" id="PR00417">
    <property type="entry name" value="PRTPISMRASEI"/>
</dbReference>
<dbReference type="InterPro" id="IPR023405">
    <property type="entry name" value="Topo_IA_core_domain"/>
</dbReference>
<keyword evidence="12" id="KW-1185">Reference proteome</keyword>
<evidence type="ECO:0000256" key="2">
    <source>
        <dbReference type="ARBA" id="ARBA00009446"/>
    </source>
</evidence>
<dbReference type="Gene3D" id="3.40.50.140">
    <property type="match status" value="1"/>
</dbReference>
<name>A0A443SLN3_9ACAR</name>
<dbReference type="AlphaFoldDB" id="A0A443SLN3"/>
<keyword evidence="5 8" id="KW-0238">DNA-binding</keyword>
<protein>
    <recommendedName>
        <fullName evidence="3 8">DNA topoisomerase</fullName>
        <ecNumber evidence="3 8">5.6.2.1</ecNumber>
    </recommendedName>
</protein>
<dbReference type="Gene3D" id="1.10.290.10">
    <property type="entry name" value="Topoisomerase I, domain 4"/>
    <property type="match status" value="1"/>
</dbReference>
<evidence type="ECO:0000256" key="7">
    <source>
        <dbReference type="ARBA" id="ARBA00056363"/>
    </source>
</evidence>
<dbReference type="GO" id="GO:0006310">
    <property type="term" value="P:DNA recombination"/>
    <property type="evidence" value="ECO:0007669"/>
    <property type="project" value="TreeGrafter"/>
</dbReference>
<dbReference type="EC" id="5.6.2.1" evidence="3 8"/>